<dbReference type="GO" id="GO:0006355">
    <property type="term" value="P:regulation of DNA-templated transcription"/>
    <property type="evidence" value="ECO:0007669"/>
    <property type="project" value="InterPro"/>
</dbReference>
<dbReference type="PANTHER" id="PTHR31744">
    <property type="entry name" value="PROTEIN CUP-SHAPED COTYLEDON 2-RELATED"/>
    <property type="match status" value="1"/>
</dbReference>
<evidence type="ECO:0000259" key="8">
    <source>
        <dbReference type="PROSITE" id="PS51005"/>
    </source>
</evidence>
<sequence length="767" mass="86031">MARLPPGFRFHPTDVELIMYYLKRKIMGKKLHFEAITELNIYKFSPWDLPDKCCYKSKDLEWYFFCPRERKYASGARMNRATETGYWKTTGKDRSITYDEKIVGSVKTLVFHQGHPPRGQRTDWVIHEYKFEDKGLADAGFAQDSYVLCKVFQKSGPGPKNGAQYGAPFKEADWEDDEIPAEPCTSDVLCAPSGRPDNKNYSIETSMVNPGSTSGWPSSQPSLSLSSIQRMPLDEPNIEVPGDPRPSNVSPINWMPSDKLDDEGVTGESNPSNIFSALPVLPEKQSLIDTSMINRGPGPSNARLCTNKMPLDEQDDEIIGLLAHFIEDTTLLSAGNDNNQNLENFNQDMNALSDPFTDGNDIFDGLGNIENWEGMGQSRSDLSASWRANYSLNPMILLEDAAYMELNDLETPLDHSAGTIETGRLALSNFCAPYKSNLDVQQFCYGNNSLGINQDFCENQLPMLPESYTQQVNHSDMVYNYYQNNVSQGYNASTNFSFSSYKQPEENSRLAAQNMERGVQQRKFCLSIFALCGGSLILVKAEVILGIDGCTNDALSVILGDLFYSSIFALCGGSFIFVKAEVTLKIDGCTDEALSVILGGLSCVFTCQSNVVKAGISKEVLEPLRFGFSLALCFSHLKKLWYNLFWEFYEFIFLKIVLNQLQVIIQVVCCFIFIPILAISLLCGALSLMTHWQLSVAGGRKCITIFVFNLIYLSGFQLSYLNLLIRSVVERHSSTKSQPFKLNVFLSVYAYSIFCWCCTLMLVYFCL</sequence>
<keyword evidence="3" id="KW-0238">DNA-binding</keyword>
<evidence type="ECO:0000313" key="9">
    <source>
        <dbReference type="EMBL" id="OIT40064.1"/>
    </source>
</evidence>
<reference evidence="9" key="1">
    <citation type="submission" date="2016-11" db="EMBL/GenBank/DDBJ databases">
        <title>The genome of Nicotiana attenuata.</title>
        <authorList>
            <person name="Xu S."/>
            <person name="Brockmoeller T."/>
            <person name="Gaquerel E."/>
            <person name="Navarro A."/>
            <person name="Kuhl H."/>
            <person name="Gase K."/>
            <person name="Ling Z."/>
            <person name="Zhou W."/>
            <person name="Kreitzer C."/>
            <person name="Stanke M."/>
            <person name="Tang H."/>
            <person name="Lyons E."/>
            <person name="Pandey P."/>
            <person name="Pandey S.P."/>
            <person name="Timmermann B."/>
            <person name="Baldwin I.T."/>
        </authorList>
    </citation>
    <scope>NUCLEOTIDE SEQUENCE [LARGE SCALE GENOMIC DNA]</scope>
    <source>
        <strain evidence="9">UT</strain>
    </source>
</reference>
<proteinExistence type="predicted"/>
<dbReference type="OrthoDB" id="1882472at2759"/>
<feature type="transmembrane region" description="Helical" evidence="7">
    <location>
        <begin position="664"/>
        <end position="690"/>
    </location>
</feature>
<dbReference type="KEGG" id="nau:109237264"/>
<dbReference type="GO" id="GO:0003677">
    <property type="term" value="F:DNA binding"/>
    <property type="evidence" value="ECO:0007669"/>
    <property type="project" value="UniProtKB-KW"/>
</dbReference>
<evidence type="ECO:0000256" key="3">
    <source>
        <dbReference type="ARBA" id="ARBA00023125"/>
    </source>
</evidence>
<dbReference type="PANTHER" id="PTHR31744:SF210">
    <property type="entry name" value="NAC DOMAIN-CONTAINING PROTEIN 86-LIKE"/>
    <property type="match status" value="1"/>
</dbReference>
<dbReference type="Gene3D" id="2.170.150.80">
    <property type="entry name" value="NAC domain"/>
    <property type="match status" value="1"/>
</dbReference>
<dbReference type="GO" id="GO:0005634">
    <property type="term" value="C:nucleus"/>
    <property type="evidence" value="ECO:0007669"/>
    <property type="project" value="UniProtKB-SubCell"/>
</dbReference>
<feature type="transmembrane region" description="Helical" evidence="7">
    <location>
        <begin position="557"/>
        <end position="578"/>
    </location>
</feature>
<dbReference type="FunFam" id="2.170.150.80:FF:000002">
    <property type="entry name" value="Nac domain-containing protein 86"/>
    <property type="match status" value="1"/>
</dbReference>
<accession>A0A314LHJ1</accession>
<dbReference type="AlphaFoldDB" id="A0A314LHJ1"/>
<name>A0A314LHJ1_NICAT</name>
<dbReference type="Proteomes" id="UP000187609">
    <property type="component" value="Unassembled WGS sequence"/>
</dbReference>
<dbReference type="PROSITE" id="PS51005">
    <property type="entry name" value="NAC"/>
    <property type="match status" value="1"/>
</dbReference>
<keyword evidence="2" id="KW-0805">Transcription regulation</keyword>
<dbReference type="GeneID" id="109237264"/>
<evidence type="ECO:0000256" key="2">
    <source>
        <dbReference type="ARBA" id="ARBA00023015"/>
    </source>
</evidence>
<keyword evidence="5" id="KW-0539">Nucleus</keyword>
<keyword evidence="7" id="KW-0472">Membrane</keyword>
<evidence type="ECO:0000256" key="5">
    <source>
        <dbReference type="ARBA" id="ARBA00023242"/>
    </source>
</evidence>
<keyword evidence="7" id="KW-0812">Transmembrane</keyword>
<comment type="caution">
    <text evidence="9">The sequence shown here is derived from an EMBL/GenBank/DDBJ whole genome shotgun (WGS) entry which is preliminary data.</text>
</comment>
<dbReference type="SUPFAM" id="SSF101941">
    <property type="entry name" value="NAC domain"/>
    <property type="match status" value="1"/>
</dbReference>
<feature type="domain" description="NAC" evidence="8">
    <location>
        <begin position="4"/>
        <end position="154"/>
    </location>
</feature>
<evidence type="ECO:0000256" key="4">
    <source>
        <dbReference type="ARBA" id="ARBA00023163"/>
    </source>
</evidence>
<dbReference type="SMR" id="A0A314LHJ1"/>
<keyword evidence="10" id="KW-1185">Reference proteome</keyword>
<evidence type="ECO:0000256" key="7">
    <source>
        <dbReference type="SAM" id="Phobius"/>
    </source>
</evidence>
<feature type="region of interest" description="Disordered" evidence="6">
    <location>
        <begin position="238"/>
        <end position="273"/>
    </location>
</feature>
<feature type="transmembrane region" description="Helical" evidence="7">
    <location>
        <begin position="745"/>
        <end position="766"/>
    </location>
</feature>
<protein>
    <submittedName>
        <fullName evidence="9">Nac domain-containing protein 82</fullName>
    </submittedName>
</protein>
<dbReference type="InterPro" id="IPR003441">
    <property type="entry name" value="NAC-dom"/>
</dbReference>
<feature type="transmembrane region" description="Helical" evidence="7">
    <location>
        <begin position="524"/>
        <end position="545"/>
    </location>
</feature>
<evidence type="ECO:0000256" key="6">
    <source>
        <dbReference type="SAM" id="MobiDB-lite"/>
    </source>
</evidence>
<evidence type="ECO:0000256" key="1">
    <source>
        <dbReference type="ARBA" id="ARBA00004123"/>
    </source>
</evidence>
<dbReference type="Pfam" id="PF02365">
    <property type="entry name" value="NAM"/>
    <property type="match status" value="1"/>
</dbReference>
<dbReference type="STRING" id="49451.A0A314LHJ1"/>
<gene>
    <name evidence="9" type="primary">NAC082</name>
    <name evidence="9" type="ORF">A4A49_07379</name>
</gene>
<evidence type="ECO:0000313" key="10">
    <source>
        <dbReference type="Proteomes" id="UP000187609"/>
    </source>
</evidence>
<keyword evidence="4" id="KW-0804">Transcription</keyword>
<organism evidence="9 10">
    <name type="scientific">Nicotiana attenuata</name>
    <name type="common">Coyote tobacco</name>
    <dbReference type="NCBI Taxonomy" id="49451"/>
    <lineage>
        <taxon>Eukaryota</taxon>
        <taxon>Viridiplantae</taxon>
        <taxon>Streptophyta</taxon>
        <taxon>Embryophyta</taxon>
        <taxon>Tracheophyta</taxon>
        <taxon>Spermatophyta</taxon>
        <taxon>Magnoliopsida</taxon>
        <taxon>eudicotyledons</taxon>
        <taxon>Gunneridae</taxon>
        <taxon>Pentapetalae</taxon>
        <taxon>asterids</taxon>
        <taxon>lamiids</taxon>
        <taxon>Solanales</taxon>
        <taxon>Solanaceae</taxon>
        <taxon>Nicotianoideae</taxon>
        <taxon>Nicotianeae</taxon>
        <taxon>Nicotiana</taxon>
    </lineage>
</organism>
<dbReference type="InterPro" id="IPR036093">
    <property type="entry name" value="NAC_dom_sf"/>
</dbReference>
<dbReference type="Gramene" id="OIT40064">
    <property type="protein sequence ID" value="OIT40064"/>
    <property type="gene ID" value="A4A49_07379"/>
</dbReference>
<feature type="transmembrane region" description="Helical" evidence="7">
    <location>
        <begin position="702"/>
        <end position="725"/>
    </location>
</feature>
<comment type="subcellular location">
    <subcellularLocation>
        <location evidence="1">Nucleus</location>
    </subcellularLocation>
</comment>
<keyword evidence="7" id="KW-1133">Transmembrane helix</keyword>
<dbReference type="EMBL" id="MJEQ01000055">
    <property type="protein sequence ID" value="OIT40064.1"/>
    <property type="molecule type" value="Genomic_DNA"/>
</dbReference>